<evidence type="ECO:0000313" key="2">
    <source>
        <dbReference type="EMBL" id="PRD50974.1"/>
    </source>
</evidence>
<dbReference type="PANTHER" id="PTHR43802:SF1">
    <property type="entry name" value="IP11341P-RELATED"/>
    <property type="match status" value="1"/>
</dbReference>
<evidence type="ECO:0000256" key="1">
    <source>
        <dbReference type="ARBA" id="ARBA00005254"/>
    </source>
</evidence>
<evidence type="ECO:0008006" key="4">
    <source>
        <dbReference type="Google" id="ProtNLM"/>
    </source>
</evidence>
<proteinExistence type="inferred from homology"/>
<dbReference type="InterPro" id="IPR001753">
    <property type="entry name" value="Enoyl-CoA_hydra/iso"/>
</dbReference>
<dbReference type="Pfam" id="PF00378">
    <property type="entry name" value="ECH_1"/>
    <property type="match status" value="1"/>
</dbReference>
<dbReference type="InterPro" id="IPR029045">
    <property type="entry name" value="ClpP/crotonase-like_dom_sf"/>
</dbReference>
<comment type="caution">
    <text evidence="2">The sequence shown here is derived from an EMBL/GenBank/DDBJ whole genome shotgun (WGS) entry which is preliminary data.</text>
</comment>
<gene>
    <name evidence="2" type="ORF">C5750_19180</name>
</gene>
<dbReference type="EMBL" id="PVBT01000006">
    <property type="protein sequence ID" value="PRD50974.1"/>
    <property type="molecule type" value="Genomic_DNA"/>
</dbReference>
<name>A0A2S9JDM0_9HYPH</name>
<dbReference type="GO" id="GO:0003824">
    <property type="term" value="F:catalytic activity"/>
    <property type="evidence" value="ECO:0007669"/>
    <property type="project" value="UniProtKB-ARBA"/>
</dbReference>
<organism evidence="2 3">
    <name type="scientific">Phyllobacterium myrsinacearum</name>
    <dbReference type="NCBI Taxonomy" id="28101"/>
    <lineage>
        <taxon>Bacteria</taxon>
        <taxon>Pseudomonadati</taxon>
        <taxon>Pseudomonadota</taxon>
        <taxon>Alphaproteobacteria</taxon>
        <taxon>Hyphomicrobiales</taxon>
        <taxon>Phyllobacteriaceae</taxon>
        <taxon>Phyllobacterium</taxon>
    </lineage>
</organism>
<sequence>MHPESIIVSIEQAVATVTISRALQRNALSNAMVEALTRALDRLDADPAIKVIILTGEGLHFAAGAGVKEMHGLTMADGVARDWSRVL</sequence>
<dbReference type="SUPFAM" id="SSF52096">
    <property type="entry name" value="ClpP/crotonase"/>
    <property type="match status" value="1"/>
</dbReference>
<dbReference type="RefSeq" id="WP_105735715.1">
    <property type="nucleotide sequence ID" value="NZ_PVBT01000006.1"/>
</dbReference>
<dbReference type="Proteomes" id="UP000238563">
    <property type="component" value="Unassembled WGS sequence"/>
</dbReference>
<comment type="similarity">
    <text evidence="1">Belongs to the enoyl-CoA hydratase/isomerase family.</text>
</comment>
<reference evidence="2 3" key="1">
    <citation type="submission" date="2018-02" db="EMBL/GenBank/DDBJ databases">
        <title>The draft genome of Phyllobacterium myrsinacearum DSM5892.</title>
        <authorList>
            <person name="Li L."/>
            <person name="Liu L."/>
            <person name="Zhang X."/>
            <person name="Wang T."/>
        </authorList>
    </citation>
    <scope>NUCLEOTIDE SEQUENCE [LARGE SCALE GENOMIC DNA]</scope>
    <source>
        <strain evidence="2 3">DSM 5892</strain>
    </source>
</reference>
<protein>
    <recommendedName>
        <fullName evidence="4">Enoyl-CoA hydratase</fullName>
    </recommendedName>
</protein>
<accession>A0A2S9JDM0</accession>
<dbReference type="CDD" id="cd06558">
    <property type="entry name" value="crotonase-like"/>
    <property type="match status" value="1"/>
</dbReference>
<evidence type="ECO:0000313" key="3">
    <source>
        <dbReference type="Proteomes" id="UP000238563"/>
    </source>
</evidence>
<dbReference type="PANTHER" id="PTHR43802">
    <property type="entry name" value="ENOYL-COA HYDRATASE"/>
    <property type="match status" value="1"/>
</dbReference>
<keyword evidence="3" id="KW-1185">Reference proteome</keyword>
<dbReference type="OrthoDB" id="9810797at2"/>
<dbReference type="AlphaFoldDB" id="A0A2S9JDM0"/>
<dbReference type="Gene3D" id="3.90.226.10">
    <property type="entry name" value="2-enoyl-CoA Hydratase, Chain A, domain 1"/>
    <property type="match status" value="1"/>
</dbReference>